<feature type="domain" description="Zn(2)-C6 fungal-type" evidence="9">
    <location>
        <begin position="27"/>
        <end position="57"/>
    </location>
</feature>
<feature type="region of interest" description="Disordered" evidence="8">
    <location>
        <begin position="165"/>
        <end position="190"/>
    </location>
</feature>
<dbReference type="GO" id="GO:0005634">
    <property type="term" value="C:nucleus"/>
    <property type="evidence" value="ECO:0007669"/>
    <property type="project" value="UniProtKB-SubCell"/>
</dbReference>
<evidence type="ECO:0000256" key="7">
    <source>
        <dbReference type="ARBA" id="ARBA00023242"/>
    </source>
</evidence>
<sequence>MSSQDHGVIIVADDGPSQRQPKSLAKACTACRTKKIRCDAARPECGNCASQKRECIYRRETPRKRPTFSQIGKLQRDLATLKVFLLTLKRSSSEERERLLDAAVDEDGSVNLLDSTETAPAEEDSSRKTASRPLEKHVPTPIVSSDDELNIANFISVDDAGTTNSFGPSSALHNPARNDKGTPSSRLSTTTEHVKNELIANAALQRHLEHRLTRHATIAGEPTELALHLLNLHWARQHHTFLLTYRPAVMRDLECSGSYCSAFMLNAIFACCSKFSPRPDVRDDPDDPSSVGRRFFKRCDELLGSDSLLTRPHISTIVGLVLLGSTYNARGETSKGWLYTGYALRMVYDLGLHLDPRQTTEDPEEIEIRRRVFWGAFVCDKLQSLYMGRPVAINLRDSQVSREFLDLYEEMEPFYPSALTADSHISRLDENMGDAIPRHSVSTFQQLCLLSKIMTTIINRFYVVGATFSNAQIDLQKIEQALQQWREKLPSELDFQPWLSTSTAVQTPNIMVLHNVYHSLIILVHRPFISDDHLRSIATSGRSWEQCTVAARCITSIASVYKSTYGLNGAPYVLAYTVYVACTIHVRNAASKSQAGDHLSMLKSSLECLDELCTANPGVAKPANSIRRLIEANQLNLFTVTSPEMISLWSLGLLLLSAPAAIAAPGSSLDISPTTLPFNESANTAEASTATAVATDTAKTVGHVLKGCQENLHYTNWELYSDPGCQNAIFNPLMVIWDPCKKFQETAPLSSGVIFQGIRWIGGGNAQHFYACQQGFSCREQVSEIPQNPGICLSSGGQHWDKIATVP</sequence>
<dbReference type="PANTHER" id="PTHR31313:SF86">
    <property type="entry name" value="ZN(2)-C6 FUNGAL-TYPE DOMAIN-CONTAINING PROTEIN"/>
    <property type="match status" value="1"/>
</dbReference>
<dbReference type="Gene3D" id="4.10.240.10">
    <property type="entry name" value="Zn(2)-C6 fungal-type DNA-binding domain"/>
    <property type="match status" value="1"/>
</dbReference>
<evidence type="ECO:0000313" key="10">
    <source>
        <dbReference type="EMBL" id="KAF4960453.1"/>
    </source>
</evidence>
<keyword evidence="2" id="KW-0479">Metal-binding</keyword>
<dbReference type="PROSITE" id="PS50048">
    <property type="entry name" value="ZN2_CY6_FUNGAL_2"/>
    <property type="match status" value="1"/>
</dbReference>
<comment type="caution">
    <text evidence="10">The sequence shown here is derived from an EMBL/GenBank/DDBJ whole genome shotgun (WGS) entry which is preliminary data.</text>
</comment>
<dbReference type="GO" id="GO:0008270">
    <property type="term" value="F:zinc ion binding"/>
    <property type="evidence" value="ECO:0007669"/>
    <property type="project" value="InterPro"/>
</dbReference>
<keyword evidence="7" id="KW-0539">Nucleus</keyword>
<evidence type="ECO:0000313" key="11">
    <source>
        <dbReference type="Proteomes" id="UP000604273"/>
    </source>
</evidence>
<dbReference type="CDD" id="cd00067">
    <property type="entry name" value="GAL4"/>
    <property type="match status" value="1"/>
</dbReference>
<evidence type="ECO:0000256" key="8">
    <source>
        <dbReference type="SAM" id="MobiDB-lite"/>
    </source>
</evidence>
<keyword evidence="11" id="KW-1185">Reference proteome</keyword>
<protein>
    <recommendedName>
        <fullName evidence="9">Zn(2)-C6 fungal-type domain-containing protein</fullName>
    </recommendedName>
</protein>
<feature type="region of interest" description="Disordered" evidence="8">
    <location>
        <begin position="110"/>
        <end position="142"/>
    </location>
</feature>
<evidence type="ECO:0000256" key="1">
    <source>
        <dbReference type="ARBA" id="ARBA00004123"/>
    </source>
</evidence>
<dbReference type="Pfam" id="PF00172">
    <property type="entry name" value="Zn_clus"/>
    <property type="match status" value="1"/>
</dbReference>
<name>A0A8H4X3E5_9HYPO</name>
<evidence type="ECO:0000256" key="6">
    <source>
        <dbReference type="ARBA" id="ARBA00023163"/>
    </source>
</evidence>
<organism evidence="10 11">
    <name type="scientific">Fusarium gaditjirri</name>
    <dbReference type="NCBI Taxonomy" id="282569"/>
    <lineage>
        <taxon>Eukaryota</taxon>
        <taxon>Fungi</taxon>
        <taxon>Dikarya</taxon>
        <taxon>Ascomycota</taxon>
        <taxon>Pezizomycotina</taxon>
        <taxon>Sordariomycetes</taxon>
        <taxon>Hypocreomycetidae</taxon>
        <taxon>Hypocreales</taxon>
        <taxon>Nectriaceae</taxon>
        <taxon>Fusarium</taxon>
        <taxon>Fusarium nisikadoi species complex</taxon>
    </lineage>
</organism>
<dbReference type="InterPro" id="IPR051615">
    <property type="entry name" value="Transcr_Regulatory_Elem"/>
</dbReference>
<dbReference type="GO" id="GO:0000981">
    <property type="term" value="F:DNA-binding transcription factor activity, RNA polymerase II-specific"/>
    <property type="evidence" value="ECO:0007669"/>
    <property type="project" value="InterPro"/>
</dbReference>
<dbReference type="InterPro" id="IPR007219">
    <property type="entry name" value="XnlR_reg_dom"/>
</dbReference>
<dbReference type="Proteomes" id="UP000604273">
    <property type="component" value="Unassembled WGS sequence"/>
</dbReference>
<dbReference type="GO" id="GO:0006351">
    <property type="term" value="P:DNA-templated transcription"/>
    <property type="evidence" value="ECO:0007669"/>
    <property type="project" value="InterPro"/>
</dbReference>
<dbReference type="EMBL" id="JABFAI010000022">
    <property type="protein sequence ID" value="KAF4960453.1"/>
    <property type="molecule type" value="Genomic_DNA"/>
</dbReference>
<evidence type="ECO:0000256" key="2">
    <source>
        <dbReference type="ARBA" id="ARBA00022723"/>
    </source>
</evidence>
<dbReference type="PANTHER" id="PTHR31313">
    <property type="entry name" value="TY1 ENHANCER ACTIVATOR"/>
    <property type="match status" value="1"/>
</dbReference>
<evidence type="ECO:0000256" key="3">
    <source>
        <dbReference type="ARBA" id="ARBA00022833"/>
    </source>
</evidence>
<dbReference type="SMART" id="SM00906">
    <property type="entry name" value="Fungal_trans"/>
    <property type="match status" value="1"/>
</dbReference>
<dbReference type="SMART" id="SM00066">
    <property type="entry name" value="GAL4"/>
    <property type="match status" value="1"/>
</dbReference>
<dbReference type="PROSITE" id="PS00463">
    <property type="entry name" value="ZN2_CY6_FUNGAL_1"/>
    <property type="match status" value="1"/>
</dbReference>
<comment type="subcellular location">
    <subcellularLocation>
        <location evidence="1">Nucleus</location>
    </subcellularLocation>
</comment>
<dbReference type="AlphaFoldDB" id="A0A8H4X3E5"/>
<proteinExistence type="predicted"/>
<gene>
    <name evidence="10" type="ORF">FGADI_944</name>
</gene>
<keyword evidence="4" id="KW-0805">Transcription regulation</keyword>
<reference evidence="10" key="2">
    <citation type="submission" date="2020-05" db="EMBL/GenBank/DDBJ databases">
        <authorList>
            <person name="Kim H.-S."/>
            <person name="Proctor R.H."/>
            <person name="Brown D.W."/>
        </authorList>
    </citation>
    <scope>NUCLEOTIDE SEQUENCE</scope>
    <source>
        <strain evidence="10">NRRL 45417</strain>
    </source>
</reference>
<dbReference type="InterPro" id="IPR036864">
    <property type="entry name" value="Zn2-C6_fun-type_DNA-bd_sf"/>
</dbReference>
<dbReference type="InterPro" id="IPR001138">
    <property type="entry name" value="Zn2Cys6_DnaBD"/>
</dbReference>
<dbReference type="GO" id="GO:0003677">
    <property type="term" value="F:DNA binding"/>
    <property type="evidence" value="ECO:0007669"/>
    <property type="project" value="UniProtKB-KW"/>
</dbReference>
<feature type="compositionally biased region" description="Polar residues" evidence="8">
    <location>
        <begin position="181"/>
        <end position="190"/>
    </location>
</feature>
<reference evidence="10" key="1">
    <citation type="journal article" date="2020" name="BMC Genomics">
        <title>Correction to: Identification and distribution of gene clusters required for synthesis of sphingolipid metabolism inhibitors in diverse species of the filamentous fungus Fusarium.</title>
        <authorList>
            <person name="Kim H.S."/>
            <person name="Lohmar J.M."/>
            <person name="Busman M."/>
            <person name="Brown D.W."/>
            <person name="Naumann T.A."/>
            <person name="Divon H.H."/>
            <person name="Lysoe E."/>
            <person name="Uhlig S."/>
            <person name="Proctor R.H."/>
        </authorList>
    </citation>
    <scope>NUCLEOTIDE SEQUENCE</scope>
    <source>
        <strain evidence="10">NRRL 45417</strain>
    </source>
</reference>
<keyword evidence="3" id="KW-0862">Zinc</keyword>
<accession>A0A8H4X3E5</accession>
<dbReference type="OrthoDB" id="4161332at2759"/>
<keyword evidence="5" id="KW-0238">DNA-binding</keyword>
<dbReference type="CDD" id="cd12148">
    <property type="entry name" value="fungal_TF_MHR"/>
    <property type="match status" value="1"/>
</dbReference>
<evidence type="ECO:0000256" key="5">
    <source>
        <dbReference type="ARBA" id="ARBA00023125"/>
    </source>
</evidence>
<dbReference type="SUPFAM" id="SSF57701">
    <property type="entry name" value="Zn2/Cys6 DNA-binding domain"/>
    <property type="match status" value="1"/>
</dbReference>
<dbReference type="Pfam" id="PF04082">
    <property type="entry name" value="Fungal_trans"/>
    <property type="match status" value="1"/>
</dbReference>
<keyword evidence="6" id="KW-0804">Transcription</keyword>
<evidence type="ECO:0000259" key="9">
    <source>
        <dbReference type="PROSITE" id="PS50048"/>
    </source>
</evidence>
<evidence type="ECO:0000256" key="4">
    <source>
        <dbReference type="ARBA" id="ARBA00023015"/>
    </source>
</evidence>